<sequence length="127" mass="14086">MKNHLGKITLGTPDRDSNLNLPVIGSLVYCESDALDHAATEADPCIITYAIVYTASYYPFGDPKYTSGTHARTQEEVRNFPGVGDLGRFTYHTISGPASLISRIPRKKERERTITAEEGKQLLNTRN</sequence>
<evidence type="ECO:0000313" key="1">
    <source>
        <dbReference type="EMBL" id="CAD7395674.1"/>
    </source>
</evidence>
<protein>
    <submittedName>
        <fullName evidence="1">Uncharacterized protein</fullName>
    </submittedName>
</protein>
<reference evidence="1" key="1">
    <citation type="submission" date="2020-11" db="EMBL/GenBank/DDBJ databases">
        <authorList>
            <person name="Tran Van P."/>
        </authorList>
    </citation>
    <scope>NUCLEOTIDE SEQUENCE</scope>
</reference>
<accession>A0A7R9CHY6</accession>
<gene>
    <name evidence="1" type="ORF">TPSB3V08_LOCUS272</name>
</gene>
<dbReference type="AlphaFoldDB" id="A0A7R9CHY6"/>
<organism evidence="1">
    <name type="scientific">Timema poppense</name>
    <name type="common">Walking stick</name>
    <dbReference type="NCBI Taxonomy" id="170557"/>
    <lineage>
        <taxon>Eukaryota</taxon>
        <taxon>Metazoa</taxon>
        <taxon>Ecdysozoa</taxon>
        <taxon>Arthropoda</taxon>
        <taxon>Hexapoda</taxon>
        <taxon>Insecta</taxon>
        <taxon>Pterygota</taxon>
        <taxon>Neoptera</taxon>
        <taxon>Polyneoptera</taxon>
        <taxon>Phasmatodea</taxon>
        <taxon>Timematodea</taxon>
        <taxon>Timematoidea</taxon>
        <taxon>Timematidae</taxon>
        <taxon>Timema</taxon>
    </lineage>
</organism>
<proteinExistence type="predicted"/>
<dbReference type="EMBL" id="OD000084">
    <property type="protein sequence ID" value="CAD7395674.1"/>
    <property type="molecule type" value="Genomic_DNA"/>
</dbReference>
<name>A0A7R9CHY6_TIMPO</name>